<dbReference type="EMBL" id="JAWXYG010000007">
    <property type="protein sequence ID" value="KAK4267314.1"/>
    <property type="molecule type" value="Genomic_DNA"/>
</dbReference>
<evidence type="ECO:0000256" key="1">
    <source>
        <dbReference type="ARBA" id="ARBA00009341"/>
    </source>
</evidence>
<keyword evidence="3" id="KW-0677">Repeat</keyword>
<evidence type="ECO:0000256" key="4">
    <source>
        <dbReference type="ARBA" id="ARBA00022853"/>
    </source>
</evidence>
<dbReference type="InterPro" id="IPR036322">
    <property type="entry name" value="WD40_repeat_dom_sf"/>
</dbReference>
<evidence type="ECO:0000259" key="6">
    <source>
        <dbReference type="Pfam" id="PF12265"/>
    </source>
</evidence>
<evidence type="ECO:0000256" key="5">
    <source>
        <dbReference type="PROSITE-ProRule" id="PRU00221"/>
    </source>
</evidence>
<proteinExistence type="inferred from homology"/>
<dbReference type="Pfam" id="PF12265">
    <property type="entry name" value="CAF1C_H4-bd"/>
    <property type="match status" value="1"/>
</dbReference>
<sequence>MKGSFDIPVSTNVQRRYNRWKFYVPVIYDWFLNHNLSWPSLSCRWGPQIDETRDTRKQRLYLAEQTEGIYPNTLVIADCEIVKPRVASEDIKSFCEDSRSRNIKKHKAIIHPGEVNRIREIPDNNNLLVVHTDRPEVLIWDIEAQPARHAIPGAEPSLPNLILVGHTADAQFALATSPSQPYVLSGGKDMNVVLWSLNDQITSLAAEPNYRLGSHYFRYGNYNPFVTPRGIFRGHTNTVEDVQFNPANPQEFCSVGDDSKLMLWDARVGSYPVTKVEDAHREEDIHCVEWNNFNLNYILTGSADTSVHMYDRRNLNDVHGLQNPVYTFQGHDASVLCVQWCPDKESVFGTSSDDGIINIWDYEKVERASPPLGLRQERAPPGLFFRHIGHRYKAIEFQWNPTDPWTIASLSHDCRGRGGGTLQVWRMMDVIYEEVAENEETSIMTELNMFRPCTVGRSLSSIRDLCFSF</sequence>
<feature type="domain" description="Histone-binding protein RBBP4-like N-terminal" evidence="6">
    <location>
        <begin position="16"/>
        <end position="82"/>
    </location>
</feature>
<keyword evidence="8" id="KW-1185">Reference proteome</keyword>
<dbReference type="GO" id="GO:0006325">
    <property type="term" value="P:chromatin organization"/>
    <property type="evidence" value="ECO:0007669"/>
    <property type="project" value="UniProtKB-KW"/>
</dbReference>
<dbReference type="PANTHER" id="PTHR22850">
    <property type="entry name" value="WD40 REPEAT FAMILY"/>
    <property type="match status" value="1"/>
</dbReference>
<evidence type="ECO:0000256" key="3">
    <source>
        <dbReference type="ARBA" id="ARBA00022737"/>
    </source>
</evidence>
<evidence type="ECO:0000313" key="8">
    <source>
        <dbReference type="Proteomes" id="UP001293593"/>
    </source>
</evidence>
<dbReference type="SMART" id="SM00320">
    <property type="entry name" value="WD40"/>
    <property type="match status" value="6"/>
</dbReference>
<comment type="caution">
    <text evidence="7">The sequence shown here is derived from an EMBL/GenBank/DDBJ whole genome shotgun (WGS) entry which is preliminary data.</text>
</comment>
<dbReference type="Proteomes" id="UP001293593">
    <property type="component" value="Unassembled WGS sequence"/>
</dbReference>
<comment type="similarity">
    <text evidence="1">Belongs to the WD repeat RBAP46/RBAP48/MSI1 family.</text>
</comment>
<dbReference type="InterPro" id="IPR050459">
    <property type="entry name" value="WD_repeat_RBAP46/RBAP48/MSI1"/>
</dbReference>
<reference evidence="7" key="1">
    <citation type="submission" date="2023-10" db="EMBL/GenBank/DDBJ databases">
        <title>Chromosome-level genome of the transformable northern wattle, Acacia crassicarpa.</title>
        <authorList>
            <person name="Massaro I."/>
            <person name="Sinha N.R."/>
            <person name="Poethig S."/>
            <person name="Leichty A.R."/>
        </authorList>
    </citation>
    <scope>NUCLEOTIDE SEQUENCE</scope>
    <source>
        <strain evidence="7">Acra3RX</strain>
        <tissue evidence="7">Leaf</tissue>
    </source>
</reference>
<accession>A0AAE1JFW4</accession>
<feature type="repeat" description="WD" evidence="5">
    <location>
        <begin position="232"/>
        <end position="274"/>
    </location>
</feature>
<organism evidence="7 8">
    <name type="scientific">Acacia crassicarpa</name>
    <name type="common">northern wattle</name>
    <dbReference type="NCBI Taxonomy" id="499986"/>
    <lineage>
        <taxon>Eukaryota</taxon>
        <taxon>Viridiplantae</taxon>
        <taxon>Streptophyta</taxon>
        <taxon>Embryophyta</taxon>
        <taxon>Tracheophyta</taxon>
        <taxon>Spermatophyta</taxon>
        <taxon>Magnoliopsida</taxon>
        <taxon>eudicotyledons</taxon>
        <taxon>Gunneridae</taxon>
        <taxon>Pentapetalae</taxon>
        <taxon>rosids</taxon>
        <taxon>fabids</taxon>
        <taxon>Fabales</taxon>
        <taxon>Fabaceae</taxon>
        <taxon>Caesalpinioideae</taxon>
        <taxon>mimosoid clade</taxon>
        <taxon>Acacieae</taxon>
        <taxon>Acacia</taxon>
    </lineage>
</organism>
<evidence type="ECO:0000313" key="7">
    <source>
        <dbReference type="EMBL" id="KAK4267314.1"/>
    </source>
</evidence>
<dbReference type="Pfam" id="PF00400">
    <property type="entry name" value="WD40"/>
    <property type="match status" value="4"/>
</dbReference>
<dbReference type="AlphaFoldDB" id="A0AAE1JFW4"/>
<protein>
    <recommendedName>
        <fullName evidence="6">Histone-binding protein RBBP4-like N-terminal domain-containing protein</fullName>
    </recommendedName>
</protein>
<evidence type="ECO:0000256" key="2">
    <source>
        <dbReference type="ARBA" id="ARBA00022574"/>
    </source>
</evidence>
<dbReference type="InterPro" id="IPR022052">
    <property type="entry name" value="Histone-bd_RBBP4-like_N"/>
</dbReference>
<dbReference type="SUPFAM" id="SSF50978">
    <property type="entry name" value="WD40 repeat-like"/>
    <property type="match status" value="1"/>
</dbReference>
<keyword evidence="4" id="KW-0156">Chromatin regulator</keyword>
<dbReference type="InterPro" id="IPR001680">
    <property type="entry name" value="WD40_rpt"/>
</dbReference>
<dbReference type="PROSITE" id="PS50294">
    <property type="entry name" value="WD_REPEATS_REGION"/>
    <property type="match status" value="2"/>
</dbReference>
<dbReference type="PROSITE" id="PS50082">
    <property type="entry name" value="WD_REPEATS_2"/>
    <property type="match status" value="2"/>
</dbReference>
<dbReference type="Gene3D" id="2.130.10.10">
    <property type="entry name" value="YVTN repeat-like/Quinoprotein amine dehydrogenase"/>
    <property type="match status" value="1"/>
</dbReference>
<keyword evidence="2 5" id="KW-0853">WD repeat</keyword>
<name>A0AAE1JFW4_9FABA</name>
<dbReference type="InterPro" id="IPR015943">
    <property type="entry name" value="WD40/YVTN_repeat-like_dom_sf"/>
</dbReference>
<gene>
    <name evidence="7" type="ORF">QN277_024111</name>
</gene>
<feature type="repeat" description="WD" evidence="5">
    <location>
        <begin position="328"/>
        <end position="370"/>
    </location>
</feature>